<dbReference type="RefSeq" id="WP_310373795.1">
    <property type="nucleotide sequence ID" value="NZ_JAVDYB010000001.1"/>
</dbReference>
<dbReference type="EMBL" id="JAVDYB010000001">
    <property type="protein sequence ID" value="MDR7279785.1"/>
    <property type="molecule type" value="Genomic_DNA"/>
</dbReference>
<feature type="domain" description="Pyrrolo-quinoline quinone repeat" evidence="7">
    <location>
        <begin position="560"/>
        <end position="692"/>
    </location>
</feature>
<dbReference type="Gene3D" id="3.30.420.40">
    <property type="match status" value="2"/>
</dbReference>
<feature type="region of interest" description="Disordered" evidence="6">
    <location>
        <begin position="363"/>
        <end position="480"/>
    </location>
</feature>
<comment type="caution">
    <text evidence="8">The sequence shown here is derived from an EMBL/GenBank/DDBJ whole genome shotgun (WGS) entry which is preliminary data.</text>
</comment>
<organism evidence="8 9">
    <name type="scientific">Catenuloplanes atrovinosus</name>
    <dbReference type="NCBI Taxonomy" id="137266"/>
    <lineage>
        <taxon>Bacteria</taxon>
        <taxon>Bacillati</taxon>
        <taxon>Actinomycetota</taxon>
        <taxon>Actinomycetes</taxon>
        <taxon>Micromonosporales</taxon>
        <taxon>Micromonosporaceae</taxon>
        <taxon>Catenuloplanes</taxon>
    </lineage>
</organism>
<dbReference type="GO" id="GO:0005524">
    <property type="term" value="F:ATP binding"/>
    <property type="evidence" value="ECO:0007669"/>
    <property type="project" value="UniProtKB-KW"/>
</dbReference>
<accession>A0AAE3YUB5</accession>
<dbReference type="InterPro" id="IPR018181">
    <property type="entry name" value="Heat_shock_70_CS"/>
</dbReference>
<dbReference type="Pfam" id="PF13360">
    <property type="entry name" value="PQQ_2"/>
    <property type="match status" value="1"/>
</dbReference>
<keyword evidence="2" id="KW-0547">Nucleotide-binding</keyword>
<dbReference type="Proteomes" id="UP001183643">
    <property type="component" value="Unassembled WGS sequence"/>
</dbReference>
<keyword evidence="5" id="KW-0143">Chaperone</keyword>
<feature type="compositionally biased region" description="Polar residues" evidence="6">
    <location>
        <begin position="363"/>
        <end position="373"/>
    </location>
</feature>
<keyword evidence="4" id="KW-0346">Stress response</keyword>
<dbReference type="InterPro" id="IPR011047">
    <property type="entry name" value="Quinoprotein_ADH-like_sf"/>
</dbReference>
<evidence type="ECO:0000256" key="3">
    <source>
        <dbReference type="ARBA" id="ARBA00022840"/>
    </source>
</evidence>
<dbReference type="Pfam" id="PF00012">
    <property type="entry name" value="HSP70"/>
    <property type="match status" value="1"/>
</dbReference>
<keyword evidence="3" id="KW-0067">ATP-binding</keyword>
<dbReference type="InterPro" id="IPR013126">
    <property type="entry name" value="Hsp_70_fam"/>
</dbReference>
<dbReference type="InterPro" id="IPR043129">
    <property type="entry name" value="ATPase_NBD"/>
</dbReference>
<name>A0AAE3YUB5_9ACTN</name>
<evidence type="ECO:0000259" key="7">
    <source>
        <dbReference type="Pfam" id="PF13360"/>
    </source>
</evidence>
<dbReference type="PANTHER" id="PTHR42749:SF1">
    <property type="entry name" value="CELL SHAPE-DETERMINING PROTEIN MREB"/>
    <property type="match status" value="1"/>
</dbReference>
<proteinExistence type="inferred from homology"/>
<evidence type="ECO:0000313" key="9">
    <source>
        <dbReference type="Proteomes" id="UP001183643"/>
    </source>
</evidence>
<feature type="compositionally biased region" description="Pro residues" evidence="6">
    <location>
        <begin position="442"/>
        <end position="460"/>
    </location>
</feature>
<feature type="compositionally biased region" description="Low complexity" evidence="6">
    <location>
        <begin position="409"/>
        <end position="424"/>
    </location>
</feature>
<gene>
    <name evidence="8" type="ORF">J2S41_006563</name>
</gene>
<sequence>MTGPVRLAVDLGTTHTVAVVERAGQPPRALLFDGSPILPSGVFLAADGEVHTGRDAARLGAGEPERFEPHPKRRVDEGTVLLGSAEAAVTELLCAVLVRVAEEARTAGVDPAGAVLTCPADWGAPRRAVLADAARRAGLGEVRLLDEPVAAATYCTQVVGQTVPTGGAVVVFDFGGGTLDVTVVRREPGGWRVAATGGLDDLGGLDVDDALVGHLGHVIAGRDPAVWQRLSAPATAADRRNRQAFWGEVRAAKEMLSRLTSAPVRVPGLEEPLHLTRDEVERVAGPLVARAVDETRRVLERSGIAPAQLSGVLLVGGSSRIPLVASRLHARLGVVPSVPEQPELPVAYGALANQRLGPIASAQVSAVPTSPSGYGTGHPPAYGAPGPDTSGYAAATPVAGTPDAAAPTSGTPASGAPVSPSAPGNPYPAGFPGQPARIPAGQVPPPNWGALPPPWHPAAPAPNGAPVSPPPAGPPDPKKIRKRTRRRVIAMLTIGAVVAAIATCGTYTTRAISGWVSGITNDTALPDGSNIGDVLGGGTGGNTGAAADGELVRVGEPITLGGGATAVAVAGTTVYYAQVIGANTEVVAMNATDGKQLWKKTAKLAGSEIHLIVLDELLLLDVDSSTAHDRQDARAVLQRSDGTVLRDFPMSLTRDVTFLGADAVMEYTGSYEDYKLYRMNLKTGQEVWSRTNVSDTVIIDAHRAEPLREWVGDAGPKKGSGMLPASEYRLFDSLAASSVSMVQLTDDLRIQVVDLADGETKSGSGANGVRIEDDFWTAFDGQVIGLLNAEAAAQPTVAAFGLNDFAEKWKLPLAAGETVEQIKPCGEHVVCVAVDSANDQYRTVAVDTTTGRQLWKQEVEFSVDEGWYATPKGLLWGNQFFDTMQDAKLLRFDGSEVTALGDADVYAIRDGRALGVTVNVDIDRTGWVVQVWDIATGKRTNAVEFSSELPKEAAFAGDIGAMIDDKRVLRVYQVKSLG</sequence>
<dbReference type="PANTHER" id="PTHR42749">
    <property type="entry name" value="CELL SHAPE-DETERMINING PROTEIN MREB"/>
    <property type="match status" value="1"/>
</dbReference>
<dbReference type="SUPFAM" id="SSF53067">
    <property type="entry name" value="Actin-like ATPase domain"/>
    <property type="match status" value="2"/>
</dbReference>
<evidence type="ECO:0000256" key="2">
    <source>
        <dbReference type="ARBA" id="ARBA00022741"/>
    </source>
</evidence>
<dbReference type="SUPFAM" id="SSF50998">
    <property type="entry name" value="Quinoprotein alcohol dehydrogenase-like"/>
    <property type="match status" value="1"/>
</dbReference>
<dbReference type="PROSITE" id="PS01036">
    <property type="entry name" value="HSP70_3"/>
    <property type="match status" value="1"/>
</dbReference>
<reference evidence="8" key="1">
    <citation type="submission" date="2023-07" db="EMBL/GenBank/DDBJ databases">
        <title>Sequencing the genomes of 1000 actinobacteria strains.</title>
        <authorList>
            <person name="Klenk H.-P."/>
        </authorList>
    </citation>
    <scope>NUCLEOTIDE SEQUENCE</scope>
    <source>
        <strain evidence="8">DSM 44707</strain>
    </source>
</reference>
<dbReference type="Gene3D" id="3.90.640.10">
    <property type="entry name" value="Actin, Chain A, domain 4"/>
    <property type="match status" value="1"/>
</dbReference>
<dbReference type="AlphaFoldDB" id="A0AAE3YUB5"/>
<comment type="similarity">
    <text evidence="1">Belongs to the heat shock protein 70 family.</text>
</comment>
<dbReference type="GO" id="GO:0140662">
    <property type="term" value="F:ATP-dependent protein folding chaperone"/>
    <property type="evidence" value="ECO:0007669"/>
    <property type="project" value="InterPro"/>
</dbReference>
<dbReference type="InterPro" id="IPR002372">
    <property type="entry name" value="PQQ_rpt_dom"/>
</dbReference>
<evidence type="ECO:0000256" key="4">
    <source>
        <dbReference type="ARBA" id="ARBA00023016"/>
    </source>
</evidence>
<dbReference type="PROSITE" id="PS00329">
    <property type="entry name" value="HSP70_2"/>
    <property type="match status" value="1"/>
</dbReference>
<evidence type="ECO:0000256" key="5">
    <source>
        <dbReference type="ARBA" id="ARBA00023186"/>
    </source>
</evidence>
<evidence type="ECO:0000256" key="1">
    <source>
        <dbReference type="ARBA" id="ARBA00007381"/>
    </source>
</evidence>
<evidence type="ECO:0000313" key="8">
    <source>
        <dbReference type="EMBL" id="MDR7279785.1"/>
    </source>
</evidence>
<dbReference type="PRINTS" id="PR00301">
    <property type="entry name" value="HEATSHOCK70"/>
</dbReference>
<protein>
    <submittedName>
        <fullName evidence="8">Outer membrane protein assembly factor BamB</fullName>
    </submittedName>
</protein>
<evidence type="ECO:0000256" key="6">
    <source>
        <dbReference type="SAM" id="MobiDB-lite"/>
    </source>
</evidence>
<keyword evidence="9" id="KW-1185">Reference proteome</keyword>